<evidence type="ECO:0000313" key="2">
    <source>
        <dbReference type="EMBL" id="SBW08302.1"/>
    </source>
</evidence>
<evidence type="ECO:0000256" key="1">
    <source>
        <dbReference type="SAM" id="SignalP"/>
    </source>
</evidence>
<protein>
    <submittedName>
        <fullName evidence="2">Putative lipoprotein</fullName>
    </submittedName>
</protein>
<dbReference type="RefSeq" id="WP_192113334.1">
    <property type="nucleotide sequence ID" value="NZ_CABUEN010000004.1"/>
</dbReference>
<sequence>MQSRLRMLLLPALCLMLIACACSRRPTSTADVPRVISPSYVISVAPFTQPINASQLITGRIPDNQGRIADEQLPSLDRRFRNVLTTDSKRQFKYIDTIDLPRDLTRFHSSEQPQALPLWIAYGKKQGAQLLLVPQILDWHERQGSTAGVTEPAHVRVEFFLINVANGSIMSRSVFEEKQEGLVDNLMNVGTFFKRRGQWVTAEELTEDGMRKAVKDMGL</sequence>
<feature type="signal peptide" evidence="1">
    <location>
        <begin position="1"/>
        <end position="21"/>
    </location>
</feature>
<organism evidence="2">
    <name type="scientific">uncultured Desulfovibrio sp</name>
    <dbReference type="NCBI Taxonomy" id="167968"/>
    <lineage>
        <taxon>Bacteria</taxon>
        <taxon>Pseudomonadati</taxon>
        <taxon>Thermodesulfobacteriota</taxon>
        <taxon>Desulfovibrionia</taxon>
        <taxon>Desulfovibrionales</taxon>
        <taxon>Desulfovibrionaceae</taxon>
        <taxon>Desulfovibrio</taxon>
        <taxon>environmental samples</taxon>
    </lineage>
</organism>
<reference evidence="2" key="1">
    <citation type="submission" date="2016-04" db="EMBL/GenBank/DDBJ databases">
        <authorList>
            <person name="Evans L.H."/>
            <person name="Alamgir A."/>
            <person name="Owens N."/>
            <person name="Weber N.D."/>
            <person name="Virtaneva K."/>
            <person name="Barbian K."/>
            <person name="Babar A."/>
            <person name="Rosenke K."/>
        </authorList>
    </citation>
    <scope>NUCLEOTIDE SEQUENCE</scope>
    <source>
        <strain evidence="2">92-2</strain>
    </source>
</reference>
<keyword evidence="1" id="KW-0732">Signal</keyword>
<gene>
    <name evidence="2" type="ORF">KM92DES2_12469</name>
</gene>
<name>A0A212K9I0_9BACT</name>
<keyword evidence="2" id="KW-0449">Lipoprotein</keyword>
<accession>A0A212K9I0</accession>
<dbReference type="EMBL" id="FLUP01000001">
    <property type="protein sequence ID" value="SBW08302.1"/>
    <property type="molecule type" value="Genomic_DNA"/>
</dbReference>
<dbReference type="AlphaFoldDB" id="A0A212K9I0"/>
<feature type="chain" id="PRO_5013369992" evidence="1">
    <location>
        <begin position="22"/>
        <end position="219"/>
    </location>
</feature>
<proteinExistence type="predicted"/>
<dbReference type="PROSITE" id="PS51257">
    <property type="entry name" value="PROKAR_LIPOPROTEIN"/>
    <property type="match status" value="1"/>
</dbReference>